<dbReference type="InterPro" id="IPR011856">
    <property type="entry name" value="tRNA_endonuc-like_dom_sf"/>
</dbReference>
<gene>
    <name evidence="4" type="ORF">H4R20_000896</name>
</gene>
<dbReference type="GO" id="GO:0006302">
    <property type="term" value="P:double-strand break repair"/>
    <property type="evidence" value="ECO:0007669"/>
    <property type="project" value="UniProtKB-ARBA"/>
</dbReference>
<dbReference type="EMBL" id="JANBUO010000051">
    <property type="protein sequence ID" value="KAJ2808394.1"/>
    <property type="molecule type" value="Genomic_DNA"/>
</dbReference>
<evidence type="ECO:0000259" key="3">
    <source>
        <dbReference type="Pfam" id="PF04471"/>
    </source>
</evidence>
<dbReference type="GO" id="GO:0003677">
    <property type="term" value="F:DNA binding"/>
    <property type="evidence" value="ECO:0007669"/>
    <property type="project" value="InterPro"/>
</dbReference>
<sequence>MALRRFSLMCTNRSHLAIQRQHWRPISTVEVGTAYESLVVSTFNHLGAQLQRVGGASDNGIDFSGSWKLPDHKRFYIVGQCKHYERKKIGPSIIREWEGVMSRQEVDTLGLVAATSGFTASGIQAALSSKYPVALVTLANTEENSRLPGKYNSIRGFVWNMAAEPFIGRLMVAKRHFDIHKVDLDDPAEFSIQLFWDGKPLPADSSASQDPVPGP</sequence>
<dbReference type="GO" id="GO:0009307">
    <property type="term" value="P:DNA restriction-modification system"/>
    <property type="evidence" value="ECO:0007669"/>
    <property type="project" value="InterPro"/>
</dbReference>
<dbReference type="SUPFAM" id="SSF52980">
    <property type="entry name" value="Restriction endonuclease-like"/>
    <property type="match status" value="1"/>
</dbReference>
<keyword evidence="2" id="KW-0496">Mitochondrion</keyword>
<dbReference type="Proteomes" id="UP001140094">
    <property type="component" value="Unassembled WGS sequence"/>
</dbReference>
<dbReference type="InterPro" id="IPR011335">
    <property type="entry name" value="Restrct_endonuc-II-like"/>
</dbReference>
<keyword evidence="5" id="KW-1185">Reference proteome</keyword>
<dbReference type="OrthoDB" id="20734at2759"/>
<dbReference type="InterPro" id="IPR018828">
    <property type="entry name" value="RRG7"/>
</dbReference>
<name>A0A9W8I0L2_9FUNG</name>
<evidence type="ECO:0000256" key="2">
    <source>
        <dbReference type="ARBA" id="ARBA00023128"/>
    </source>
</evidence>
<organism evidence="4 5">
    <name type="scientific">Coemansia guatemalensis</name>
    <dbReference type="NCBI Taxonomy" id="2761395"/>
    <lineage>
        <taxon>Eukaryota</taxon>
        <taxon>Fungi</taxon>
        <taxon>Fungi incertae sedis</taxon>
        <taxon>Zoopagomycota</taxon>
        <taxon>Kickxellomycotina</taxon>
        <taxon>Kickxellomycetes</taxon>
        <taxon>Kickxellales</taxon>
        <taxon>Kickxellaceae</taxon>
        <taxon>Coemansia</taxon>
    </lineage>
</organism>
<evidence type="ECO:0000256" key="1">
    <source>
        <dbReference type="ARBA" id="ARBA00004173"/>
    </source>
</evidence>
<dbReference type="Gene3D" id="3.40.1350.10">
    <property type="match status" value="1"/>
</dbReference>
<proteinExistence type="predicted"/>
<evidence type="ECO:0000313" key="5">
    <source>
        <dbReference type="Proteomes" id="UP001140094"/>
    </source>
</evidence>
<dbReference type="GO" id="GO:0005739">
    <property type="term" value="C:mitochondrion"/>
    <property type="evidence" value="ECO:0007669"/>
    <property type="project" value="UniProtKB-SubCell"/>
</dbReference>
<dbReference type="Pfam" id="PF04471">
    <property type="entry name" value="Mrr_cat"/>
    <property type="match status" value="1"/>
</dbReference>
<accession>A0A9W8I0L2</accession>
<dbReference type="AlphaFoldDB" id="A0A9W8I0L2"/>
<dbReference type="InterPro" id="IPR007560">
    <property type="entry name" value="Restrct_endonuc_IV_Mrr"/>
</dbReference>
<protein>
    <recommendedName>
        <fullName evidence="3">Restriction endonuclease type IV Mrr domain-containing protein</fullName>
    </recommendedName>
</protein>
<dbReference type="GO" id="GO:0004519">
    <property type="term" value="F:endonuclease activity"/>
    <property type="evidence" value="ECO:0007669"/>
    <property type="project" value="InterPro"/>
</dbReference>
<comment type="caution">
    <text evidence="4">The sequence shown here is derived from an EMBL/GenBank/DDBJ whole genome shotgun (WGS) entry which is preliminary data.</text>
</comment>
<dbReference type="PANTHER" id="PTHR28133">
    <property type="entry name" value="REQUIRED FOR RESPIRATORY GROWTH PROTEIN 7, MITOCHONDRIAL"/>
    <property type="match status" value="1"/>
</dbReference>
<comment type="subcellular location">
    <subcellularLocation>
        <location evidence="1">Mitochondrion</location>
    </subcellularLocation>
</comment>
<dbReference type="PANTHER" id="PTHR28133:SF1">
    <property type="entry name" value="REQUIRED FOR RESPIRATORY GROWTH PROTEIN 7, MITOCHONDRIAL"/>
    <property type="match status" value="1"/>
</dbReference>
<evidence type="ECO:0000313" key="4">
    <source>
        <dbReference type="EMBL" id="KAJ2808394.1"/>
    </source>
</evidence>
<reference evidence="4" key="1">
    <citation type="submission" date="2022-07" db="EMBL/GenBank/DDBJ databases">
        <title>Phylogenomic reconstructions and comparative analyses of Kickxellomycotina fungi.</title>
        <authorList>
            <person name="Reynolds N.K."/>
            <person name="Stajich J.E."/>
            <person name="Barry K."/>
            <person name="Grigoriev I.V."/>
            <person name="Crous P."/>
            <person name="Smith M.E."/>
        </authorList>
    </citation>
    <scope>NUCLEOTIDE SEQUENCE</scope>
    <source>
        <strain evidence="4">NRRL 1565</strain>
    </source>
</reference>
<feature type="domain" description="Restriction endonuclease type IV Mrr" evidence="3">
    <location>
        <begin position="34"/>
        <end position="137"/>
    </location>
</feature>